<comment type="cofactor">
    <cofactor evidence="7">
        <name>heme</name>
        <dbReference type="ChEBI" id="CHEBI:30413"/>
    </cofactor>
</comment>
<comment type="similarity">
    <text evidence="1 8">Belongs to the cytochrome P450 family.</text>
</comment>
<proteinExistence type="inferred from homology"/>
<evidence type="ECO:0000256" key="5">
    <source>
        <dbReference type="ARBA" id="ARBA00023004"/>
    </source>
</evidence>
<keyword evidence="4 8" id="KW-0560">Oxidoreductase</keyword>
<dbReference type="AlphaFoldDB" id="A0A856MRG4"/>
<dbReference type="Gene3D" id="1.10.630.10">
    <property type="entry name" value="Cytochrome P450"/>
    <property type="match status" value="1"/>
</dbReference>
<dbReference type="KEGG" id="bsen:DP114_30775"/>
<evidence type="ECO:0000256" key="3">
    <source>
        <dbReference type="ARBA" id="ARBA00022723"/>
    </source>
</evidence>
<evidence type="ECO:0000256" key="6">
    <source>
        <dbReference type="ARBA" id="ARBA00023033"/>
    </source>
</evidence>
<evidence type="ECO:0000256" key="8">
    <source>
        <dbReference type="RuleBase" id="RU000461"/>
    </source>
</evidence>
<evidence type="ECO:0000313" key="9">
    <source>
        <dbReference type="EMBL" id="QDL11696.1"/>
    </source>
</evidence>
<keyword evidence="6 8" id="KW-0503">Monooxygenase</keyword>
<dbReference type="GO" id="GO:0004497">
    <property type="term" value="F:monooxygenase activity"/>
    <property type="evidence" value="ECO:0007669"/>
    <property type="project" value="UniProtKB-KW"/>
</dbReference>
<dbReference type="SUPFAM" id="SSF48264">
    <property type="entry name" value="Cytochrome P450"/>
    <property type="match status" value="1"/>
</dbReference>
<dbReference type="EMBL" id="CP030118">
    <property type="protein sequence ID" value="QDL11696.1"/>
    <property type="molecule type" value="Genomic_DNA"/>
</dbReference>
<dbReference type="InterPro" id="IPR001128">
    <property type="entry name" value="Cyt_P450"/>
</dbReference>
<sequence>MTSLPTQRFAWRTPKGKLPLPPGRFGLPIVGESISYLRDPARFMNQRQKQYGTIFKTHLFGRPTIVLIGADATRFLFTNESQRFEMTNTPSFEVLLGANSIGVKTGTAHQILRKQLFQAFEPRALAEYGTTIEDMTRRYLHKWERMGTLTWYCELKKYTLDIACKLFVNVETASDENLEKVYQTWSDGLLSIPIRFPGSKFDRAVRAREQLLALIDEMINQRQQHRNSNQDVLKILLQAQDEEGNRLSLEEVKDNVLGMLVAGHETLTSALTSLCLLLAQHPEVLQAARAEQEQLGLTQPLTQESLKQMTYLEQVLKEVLRMAPPVVRSGSRKVLESCEFGGYLIPQSWDVFYQIQETHQDQNVYAQAQRFDPERFAPDRAENKQKVFSYIPFGGGIRECLGKEFARLEMKVFAALLIREYHWELLPGQNLERVVLPFSRPHDGLKVKFWRRESGRV</sequence>
<dbReference type="RefSeq" id="WP_169266831.1">
    <property type="nucleotide sequence ID" value="NZ_CAWOXK010000001.1"/>
</dbReference>
<dbReference type="PROSITE" id="PS00086">
    <property type="entry name" value="CYTOCHROME_P450"/>
    <property type="match status" value="1"/>
</dbReference>
<dbReference type="CDD" id="cd11044">
    <property type="entry name" value="CYP120A1_CYP26-like"/>
    <property type="match status" value="1"/>
</dbReference>
<evidence type="ECO:0000313" key="10">
    <source>
        <dbReference type="Proteomes" id="UP000503129"/>
    </source>
</evidence>
<dbReference type="PRINTS" id="PR00385">
    <property type="entry name" value="P450"/>
</dbReference>
<dbReference type="GO" id="GO:0016705">
    <property type="term" value="F:oxidoreductase activity, acting on paired donors, with incorporation or reduction of molecular oxygen"/>
    <property type="evidence" value="ECO:0007669"/>
    <property type="project" value="InterPro"/>
</dbReference>
<evidence type="ECO:0000256" key="2">
    <source>
        <dbReference type="ARBA" id="ARBA00022617"/>
    </source>
</evidence>
<dbReference type="GO" id="GO:0016125">
    <property type="term" value="P:sterol metabolic process"/>
    <property type="evidence" value="ECO:0007669"/>
    <property type="project" value="TreeGrafter"/>
</dbReference>
<keyword evidence="3 7" id="KW-0479">Metal-binding</keyword>
<dbReference type="PRINTS" id="PR00463">
    <property type="entry name" value="EP450I"/>
</dbReference>
<evidence type="ECO:0000256" key="1">
    <source>
        <dbReference type="ARBA" id="ARBA00010617"/>
    </source>
</evidence>
<name>A0A856MRG4_9CYAN</name>
<gene>
    <name evidence="9" type="ORF">DP114_30775</name>
</gene>
<dbReference type="Proteomes" id="UP000503129">
    <property type="component" value="Chromosome"/>
</dbReference>
<dbReference type="Pfam" id="PF00067">
    <property type="entry name" value="p450"/>
    <property type="match status" value="1"/>
</dbReference>
<evidence type="ECO:0000256" key="7">
    <source>
        <dbReference type="PIRSR" id="PIRSR602401-1"/>
    </source>
</evidence>
<dbReference type="PANTHER" id="PTHR24286:SF384">
    <property type="entry name" value="P450, PUTATIVE (EUROFUNG)-RELATED"/>
    <property type="match status" value="1"/>
</dbReference>
<feature type="binding site" description="axial binding residue" evidence="7">
    <location>
        <position position="400"/>
    </location>
    <ligand>
        <name>heme</name>
        <dbReference type="ChEBI" id="CHEBI:30413"/>
    </ligand>
    <ligandPart>
        <name>Fe</name>
        <dbReference type="ChEBI" id="CHEBI:18248"/>
    </ligandPart>
</feature>
<dbReference type="InterPro" id="IPR036396">
    <property type="entry name" value="Cyt_P450_sf"/>
</dbReference>
<accession>A0A856MRG4</accession>
<keyword evidence="10" id="KW-1185">Reference proteome</keyword>
<evidence type="ECO:0000256" key="4">
    <source>
        <dbReference type="ARBA" id="ARBA00023002"/>
    </source>
</evidence>
<dbReference type="PANTHER" id="PTHR24286">
    <property type="entry name" value="CYTOCHROME P450 26"/>
    <property type="match status" value="1"/>
</dbReference>
<dbReference type="GO" id="GO:0020037">
    <property type="term" value="F:heme binding"/>
    <property type="evidence" value="ECO:0007669"/>
    <property type="project" value="InterPro"/>
</dbReference>
<dbReference type="InterPro" id="IPR002401">
    <property type="entry name" value="Cyt_P450_E_grp-I"/>
</dbReference>
<reference evidence="9 10" key="1">
    <citation type="submission" date="2018-06" db="EMBL/GenBank/DDBJ databases">
        <title>Comparative genomics of Brasilonema spp. strains.</title>
        <authorList>
            <person name="Alvarenga D.O."/>
            <person name="Fiore M.F."/>
            <person name="Varani A.M."/>
        </authorList>
    </citation>
    <scope>NUCLEOTIDE SEQUENCE [LARGE SCALE GENOMIC DNA]</scope>
    <source>
        <strain evidence="9 10">CENA114</strain>
    </source>
</reference>
<keyword evidence="2 7" id="KW-0349">Heme</keyword>
<protein>
    <submittedName>
        <fullName evidence="9">Cytochrome P450</fullName>
    </submittedName>
</protein>
<organism evidence="9 10">
    <name type="scientific">Brasilonema sennae CENA114</name>
    <dbReference type="NCBI Taxonomy" id="415709"/>
    <lineage>
        <taxon>Bacteria</taxon>
        <taxon>Bacillati</taxon>
        <taxon>Cyanobacteriota</taxon>
        <taxon>Cyanophyceae</taxon>
        <taxon>Nostocales</taxon>
        <taxon>Scytonemataceae</taxon>
        <taxon>Brasilonema</taxon>
        <taxon>Bromeliae group (in: Brasilonema)</taxon>
    </lineage>
</organism>
<keyword evidence="5 7" id="KW-0408">Iron</keyword>
<dbReference type="GO" id="GO:0005506">
    <property type="term" value="F:iron ion binding"/>
    <property type="evidence" value="ECO:0007669"/>
    <property type="project" value="InterPro"/>
</dbReference>
<dbReference type="InterPro" id="IPR017972">
    <property type="entry name" value="Cyt_P450_CS"/>
</dbReference>